<sequence>MIQKGNTFIRKAIPQEASLIHELALDIWPKAFEEILSPEQIRYMFRMMYATDVLKKEMERGVEFYILNHEGAAAGYTAIEQKNETAWKLHKIYLSQKLHGKGFGKYQLHTMEAIARNNGAEYLCLNVNRYNKALDFYRSQGYIITGTEDIDIGGGYFMNDYVMQKRL</sequence>
<organism evidence="2 3">
    <name type="scientific">Niabella ginsenosidivorans</name>
    <dbReference type="NCBI Taxonomy" id="1176587"/>
    <lineage>
        <taxon>Bacteria</taxon>
        <taxon>Pseudomonadati</taxon>
        <taxon>Bacteroidota</taxon>
        <taxon>Chitinophagia</taxon>
        <taxon>Chitinophagales</taxon>
        <taxon>Chitinophagaceae</taxon>
        <taxon>Niabella</taxon>
    </lineage>
</organism>
<dbReference type="GO" id="GO:0016747">
    <property type="term" value="F:acyltransferase activity, transferring groups other than amino-acyl groups"/>
    <property type="evidence" value="ECO:0007669"/>
    <property type="project" value="InterPro"/>
</dbReference>
<dbReference type="STRING" id="1176587.A8C56_14235"/>
<gene>
    <name evidence="2" type="ORF">A8C56_14235</name>
</gene>
<feature type="domain" description="N-acetyltransferase" evidence="1">
    <location>
        <begin position="7"/>
        <end position="167"/>
    </location>
</feature>
<keyword evidence="2" id="KW-0808">Transferase</keyword>
<accession>A0A1A9I5K9</accession>
<evidence type="ECO:0000313" key="3">
    <source>
        <dbReference type="Proteomes" id="UP000077667"/>
    </source>
</evidence>
<dbReference type="Pfam" id="PF13673">
    <property type="entry name" value="Acetyltransf_10"/>
    <property type="match status" value="1"/>
</dbReference>
<dbReference type="RefSeq" id="WP_067757294.1">
    <property type="nucleotide sequence ID" value="NZ_CP015772.1"/>
</dbReference>
<dbReference type="InterPro" id="IPR000182">
    <property type="entry name" value="GNAT_dom"/>
</dbReference>
<dbReference type="AlphaFoldDB" id="A0A1A9I5K9"/>
<evidence type="ECO:0000313" key="2">
    <source>
        <dbReference type="EMBL" id="ANH81972.1"/>
    </source>
</evidence>
<dbReference type="Gene3D" id="3.40.630.30">
    <property type="match status" value="1"/>
</dbReference>
<name>A0A1A9I5K9_9BACT</name>
<dbReference type="Proteomes" id="UP000077667">
    <property type="component" value="Chromosome"/>
</dbReference>
<reference evidence="2 3" key="1">
    <citation type="submission" date="2016-05" db="EMBL/GenBank/DDBJ databases">
        <title>Niabella ginsenosidivorans BS26 whole genome sequencing.</title>
        <authorList>
            <person name="Im W.T."/>
            <person name="Siddiqi M.Z."/>
        </authorList>
    </citation>
    <scope>NUCLEOTIDE SEQUENCE [LARGE SCALE GENOMIC DNA]</scope>
    <source>
        <strain evidence="2 3">BS26</strain>
    </source>
</reference>
<dbReference type="EMBL" id="CP015772">
    <property type="protein sequence ID" value="ANH81972.1"/>
    <property type="molecule type" value="Genomic_DNA"/>
</dbReference>
<protein>
    <submittedName>
        <fullName evidence="2">Acetyltransferase</fullName>
    </submittedName>
</protein>
<dbReference type="OrthoDB" id="9800604at2"/>
<keyword evidence="3" id="KW-1185">Reference proteome</keyword>
<dbReference type="SUPFAM" id="SSF55729">
    <property type="entry name" value="Acyl-CoA N-acyltransferases (Nat)"/>
    <property type="match status" value="1"/>
</dbReference>
<dbReference type="PROSITE" id="PS51186">
    <property type="entry name" value="GNAT"/>
    <property type="match status" value="1"/>
</dbReference>
<evidence type="ECO:0000259" key="1">
    <source>
        <dbReference type="PROSITE" id="PS51186"/>
    </source>
</evidence>
<proteinExistence type="predicted"/>
<dbReference type="InterPro" id="IPR016181">
    <property type="entry name" value="Acyl_CoA_acyltransferase"/>
</dbReference>
<dbReference type="KEGG" id="nia:A8C56_14235"/>